<evidence type="ECO:0000256" key="6">
    <source>
        <dbReference type="ARBA" id="ARBA00022968"/>
    </source>
</evidence>
<dbReference type="GO" id="GO:0000139">
    <property type="term" value="C:Golgi membrane"/>
    <property type="evidence" value="ECO:0007669"/>
    <property type="project" value="UniProtKB-SubCell"/>
</dbReference>
<dbReference type="AlphaFoldDB" id="A0A6G1HBI2"/>
<feature type="compositionally biased region" description="Basic and acidic residues" evidence="11">
    <location>
        <begin position="180"/>
        <end position="206"/>
    </location>
</feature>
<feature type="transmembrane region" description="Helical" evidence="10">
    <location>
        <begin position="40"/>
        <end position="60"/>
    </location>
</feature>
<evidence type="ECO:0000256" key="1">
    <source>
        <dbReference type="ARBA" id="ARBA00004323"/>
    </source>
</evidence>
<dbReference type="InterPro" id="IPR002659">
    <property type="entry name" value="Glyco_trans_31"/>
</dbReference>
<feature type="region of interest" description="Disordered" evidence="11">
    <location>
        <begin position="180"/>
        <end position="208"/>
    </location>
</feature>
<dbReference type="GO" id="GO:0016758">
    <property type="term" value="F:hexosyltransferase activity"/>
    <property type="evidence" value="ECO:0007669"/>
    <property type="project" value="InterPro"/>
</dbReference>
<sequence length="386" mass="43206">MYSASSSRVSSTSSATPLYPSHPPQSPQAMSCRRRRFVEYTPYAALITLVIVALVLFLPFNGGHLPKFLPTIAFPKSGTEGDSISPPWLIAVMSAAHLQQRRNIIRATWQSMYADPTRFTTRFVLAEPSAKEWWMLLKAENETYGDLIVLEGLEESAHVANTIKTIEFFRWLTGGEKLAKVEEKKDETASDKERKEKERSGKDKKIQMHSRTNATRFWDQYLQPLLDSAAKTTDDEQTEAENDLSSRASSSSLQGPNRTIVAKSMTNYANTRYPGGQFYTLTADLVALLPMLYNTNPKDWVDEDLLVGELLQDAQVEWEMVGIPNRQAFDVTYPYDGPKATGEESEDEGIHWVGEGAINPHKMKGDDMYLEVAGLFGEDGFVGVGN</sequence>
<evidence type="ECO:0000256" key="3">
    <source>
        <dbReference type="ARBA" id="ARBA00022676"/>
    </source>
</evidence>
<keyword evidence="5 10" id="KW-0812">Transmembrane</keyword>
<name>A0A6G1HBI2_9PEZI</name>
<evidence type="ECO:0000256" key="5">
    <source>
        <dbReference type="ARBA" id="ARBA00022692"/>
    </source>
</evidence>
<keyword evidence="9 10" id="KW-0472">Membrane</keyword>
<feature type="region of interest" description="Disordered" evidence="11">
    <location>
        <begin position="1"/>
        <end position="30"/>
    </location>
</feature>
<evidence type="ECO:0000256" key="9">
    <source>
        <dbReference type="ARBA" id="ARBA00023136"/>
    </source>
</evidence>
<evidence type="ECO:0000256" key="7">
    <source>
        <dbReference type="ARBA" id="ARBA00022989"/>
    </source>
</evidence>
<feature type="region of interest" description="Disordered" evidence="11">
    <location>
        <begin position="231"/>
        <end position="258"/>
    </location>
</feature>
<evidence type="ECO:0000256" key="8">
    <source>
        <dbReference type="ARBA" id="ARBA00023034"/>
    </source>
</evidence>
<keyword evidence="13" id="KW-1185">Reference proteome</keyword>
<keyword evidence="7 10" id="KW-1133">Transmembrane helix</keyword>
<comment type="similarity">
    <text evidence="2 10">Belongs to the glycosyltransferase 31 family.</text>
</comment>
<dbReference type="PANTHER" id="PTHR11214">
    <property type="entry name" value="BETA-1,3-N-ACETYLGLUCOSAMINYLTRANSFERASE"/>
    <property type="match status" value="1"/>
</dbReference>
<dbReference type="Pfam" id="PF01762">
    <property type="entry name" value="Galactosyl_T"/>
    <property type="match status" value="1"/>
</dbReference>
<keyword evidence="6 10" id="KW-0735">Signal-anchor</keyword>
<proteinExistence type="inferred from homology"/>
<evidence type="ECO:0000256" key="4">
    <source>
        <dbReference type="ARBA" id="ARBA00022679"/>
    </source>
</evidence>
<dbReference type="EC" id="2.4.1.-" evidence="10"/>
<feature type="compositionally biased region" description="Low complexity" evidence="11">
    <location>
        <begin position="1"/>
        <end position="16"/>
    </location>
</feature>
<dbReference type="Proteomes" id="UP000800041">
    <property type="component" value="Unassembled WGS sequence"/>
</dbReference>
<keyword evidence="3 10" id="KW-0328">Glycosyltransferase</keyword>
<dbReference type="EMBL" id="ML977141">
    <property type="protein sequence ID" value="KAF1990571.1"/>
    <property type="molecule type" value="Genomic_DNA"/>
</dbReference>
<keyword evidence="4 12" id="KW-0808">Transferase</keyword>
<protein>
    <recommendedName>
        <fullName evidence="10">Hexosyltransferase</fullName>
        <ecNumber evidence="10">2.4.1.-</ecNumber>
    </recommendedName>
</protein>
<gene>
    <name evidence="12" type="ORF">K402DRAFT_450919</name>
</gene>
<evidence type="ECO:0000256" key="10">
    <source>
        <dbReference type="RuleBase" id="RU363063"/>
    </source>
</evidence>
<evidence type="ECO:0000256" key="11">
    <source>
        <dbReference type="SAM" id="MobiDB-lite"/>
    </source>
</evidence>
<evidence type="ECO:0000256" key="2">
    <source>
        <dbReference type="ARBA" id="ARBA00008661"/>
    </source>
</evidence>
<organism evidence="12 13">
    <name type="scientific">Aulographum hederae CBS 113979</name>
    <dbReference type="NCBI Taxonomy" id="1176131"/>
    <lineage>
        <taxon>Eukaryota</taxon>
        <taxon>Fungi</taxon>
        <taxon>Dikarya</taxon>
        <taxon>Ascomycota</taxon>
        <taxon>Pezizomycotina</taxon>
        <taxon>Dothideomycetes</taxon>
        <taxon>Pleosporomycetidae</taxon>
        <taxon>Aulographales</taxon>
        <taxon>Aulographaceae</taxon>
    </lineage>
</organism>
<accession>A0A6G1HBI2</accession>
<evidence type="ECO:0000313" key="12">
    <source>
        <dbReference type="EMBL" id="KAF1990571.1"/>
    </source>
</evidence>
<keyword evidence="8 10" id="KW-0333">Golgi apparatus</keyword>
<evidence type="ECO:0000313" key="13">
    <source>
        <dbReference type="Proteomes" id="UP000800041"/>
    </source>
</evidence>
<reference evidence="12" key="1">
    <citation type="journal article" date="2020" name="Stud. Mycol.">
        <title>101 Dothideomycetes genomes: a test case for predicting lifestyles and emergence of pathogens.</title>
        <authorList>
            <person name="Haridas S."/>
            <person name="Albert R."/>
            <person name="Binder M."/>
            <person name="Bloem J."/>
            <person name="Labutti K."/>
            <person name="Salamov A."/>
            <person name="Andreopoulos B."/>
            <person name="Baker S."/>
            <person name="Barry K."/>
            <person name="Bills G."/>
            <person name="Bluhm B."/>
            <person name="Cannon C."/>
            <person name="Castanera R."/>
            <person name="Culley D."/>
            <person name="Daum C."/>
            <person name="Ezra D."/>
            <person name="Gonzalez J."/>
            <person name="Henrissat B."/>
            <person name="Kuo A."/>
            <person name="Liang C."/>
            <person name="Lipzen A."/>
            <person name="Lutzoni F."/>
            <person name="Magnuson J."/>
            <person name="Mondo S."/>
            <person name="Nolan M."/>
            <person name="Ohm R."/>
            <person name="Pangilinan J."/>
            <person name="Park H.-J."/>
            <person name="Ramirez L."/>
            <person name="Alfaro M."/>
            <person name="Sun H."/>
            <person name="Tritt A."/>
            <person name="Yoshinaga Y."/>
            <person name="Zwiers L.-H."/>
            <person name="Turgeon B."/>
            <person name="Goodwin S."/>
            <person name="Spatafora J."/>
            <person name="Crous P."/>
            <person name="Grigoriev I."/>
        </authorList>
    </citation>
    <scope>NUCLEOTIDE SEQUENCE</scope>
    <source>
        <strain evidence="12">CBS 113979</strain>
    </source>
</reference>
<dbReference type="OrthoDB" id="2139606at2759"/>
<comment type="subcellular location">
    <subcellularLocation>
        <location evidence="1 10">Golgi apparatus membrane</location>
        <topology evidence="1 10">Single-pass type II membrane protein</topology>
    </subcellularLocation>
</comment>